<sequence length="419" mass="49659">MSIKQIVYNLSNIPSFHNAVTNKEIDENVQKYYNVKKYTTKSKEEYHIIHYAKEMLSPDLYSTYGLLRSVIISGSKLVSFAPPKSMSPERFMAKYPKPKDNTNGNIVAEEFIEGTMINVFFDPNYGVNGCWQIATRNTIGADVTFYKWSKKTFNSMFIDACIENKLNIQTLNPLYTYSFVLQHPENRIVVPIKKPKLYLVAVYEIRQNADLQLYDVFEEDLSIVKSCRCWEFTTIQFPEIYEFNSYTELINKFASPNTSYNIMGTIVKNLETGERMKFRNPIYEEVRFLRGNQPKLMYQYLTLRQQGKIPDYLKFYPESKKDFSIFREQLHMFTDTLHKNYVSCYIKKENPLKEFSDQYRTHMFKLHELYINELRQTKLCVSNTVVINYVNKLHPSLLMYCLNYNMRKRYIDGLKPDEK</sequence>
<evidence type="ECO:0008006" key="2">
    <source>
        <dbReference type="Google" id="ProtNLM"/>
    </source>
</evidence>
<dbReference type="AlphaFoldDB" id="A0A6C0IRD0"/>
<evidence type="ECO:0000313" key="1">
    <source>
        <dbReference type="EMBL" id="QHT95804.1"/>
    </source>
</evidence>
<reference evidence="1" key="1">
    <citation type="journal article" date="2020" name="Nature">
        <title>Giant virus diversity and host interactions through global metagenomics.</title>
        <authorList>
            <person name="Schulz F."/>
            <person name="Roux S."/>
            <person name="Paez-Espino D."/>
            <person name="Jungbluth S."/>
            <person name="Walsh D.A."/>
            <person name="Denef V.J."/>
            <person name="McMahon K.D."/>
            <person name="Konstantinidis K.T."/>
            <person name="Eloe-Fadrosh E.A."/>
            <person name="Kyrpides N.C."/>
            <person name="Woyke T."/>
        </authorList>
    </citation>
    <scope>NUCLEOTIDE SEQUENCE</scope>
    <source>
        <strain evidence="1">GVMAG-M-3300024301-20</strain>
    </source>
</reference>
<name>A0A6C0IRD0_9ZZZZ</name>
<proteinExistence type="predicted"/>
<protein>
    <recommendedName>
        <fullName evidence="2">T4 RNA ligase 1-like N-terminal domain-containing protein</fullName>
    </recommendedName>
</protein>
<accession>A0A6C0IRD0</accession>
<organism evidence="1">
    <name type="scientific">viral metagenome</name>
    <dbReference type="NCBI Taxonomy" id="1070528"/>
    <lineage>
        <taxon>unclassified sequences</taxon>
        <taxon>metagenomes</taxon>
        <taxon>organismal metagenomes</taxon>
    </lineage>
</organism>
<dbReference type="EMBL" id="MN740246">
    <property type="protein sequence ID" value="QHT95804.1"/>
    <property type="molecule type" value="Genomic_DNA"/>
</dbReference>